<name>Q1YUE2_9GAMM</name>
<dbReference type="Pfam" id="PF20043">
    <property type="entry name" value="DUF6445"/>
    <property type="match status" value="1"/>
</dbReference>
<dbReference type="EMBL" id="AAPI01000001">
    <property type="protein sequence ID" value="EAS48116.1"/>
    <property type="molecule type" value="Genomic_DNA"/>
</dbReference>
<dbReference type="Proteomes" id="UP000005555">
    <property type="component" value="Unassembled WGS sequence"/>
</dbReference>
<dbReference type="AlphaFoldDB" id="Q1YUE2"/>
<dbReference type="InterPro" id="IPR045617">
    <property type="entry name" value="DUF6445"/>
</dbReference>
<reference evidence="1 2" key="1">
    <citation type="submission" date="2006-03" db="EMBL/GenBank/DDBJ databases">
        <authorList>
            <person name="Giovannoni S.J."/>
            <person name="Cho J.-C."/>
            <person name="Ferriera S."/>
            <person name="Johnson J."/>
            <person name="Kravitz S."/>
            <person name="Halpern A."/>
            <person name="Remington K."/>
            <person name="Beeson K."/>
            <person name="Tran B."/>
            <person name="Rogers Y.-H."/>
            <person name="Friedman R."/>
            <person name="Venter J.C."/>
        </authorList>
    </citation>
    <scope>NUCLEOTIDE SEQUENCE [LARGE SCALE GENOMIC DNA]</scope>
    <source>
        <strain evidence="1 2">HTCC2207</strain>
    </source>
</reference>
<dbReference type="OrthoDB" id="4048724at2"/>
<comment type="caution">
    <text evidence="1">The sequence shown here is derived from an EMBL/GenBank/DDBJ whole genome shotgun (WGS) entry which is preliminary data.</text>
</comment>
<sequence length="238" mass="26681">MSVDEKSLYAPCDTMQYECVKFGADQQELVRVDSYIQGADALKQDAIRRNSFAVADSFYPGVRMAISDAYIVGLVRNFQGLIRDFFNLDLRKIKSAASKYSIVTSKPEDLKLMQRMPHFDAPSRDSLAVIHYLCDAADSGTAFYHHGETGYDYIDRSRLGNYEASIVNRLQDPARQPSGYICGSTKDYSQITSYGAAYNRLLMYRGSSLHSGIIGPNYNFDPSPETGRLTVTSFIEFS</sequence>
<evidence type="ECO:0000313" key="2">
    <source>
        <dbReference type="Proteomes" id="UP000005555"/>
    </source>
</evidence>
<dbReference type="STRING" id="314287.GB2207_09906"/>
<accession>Q1YUE2</accession>
<protein>
    <submittedName>
        <fullName evidence="1">Uncharacterized protein</fullName>
    </submittedName>
</protein>
<evidence type="ECO:0000313" key="1">
    <source>
        <dbReference type="EMBL" id="EAS48116.1"/>
    </source>
</evidence>
<gene>
    <name evidence="1" type="ORF">GB2207_09906</name>
</gene>
<dbReference type="eggNOG" id="COG0665">
    <property type="taxonomic scope" value="Bacteria"/>
</dbReference>
<organism evidence="1 2">
    <name type="scientific">gamma proteobacterium HTCC2207</name>
    <dbReference type="NCBI Taxonomy" id="314287"/>
    <lineage>
        <taxon>Bacteria</taxon>
        <taxon>Pseudomonadati</taxon>
        <taxon>Pseudomonadota</taxon>
        <taxon>Gammaproteobacteria</taxon>
        <taxon>Cellvibrionales</taxon>
        <taxon>Porticoccaceae</taxon>
        <taxon>SAR92 clade</taxon>
    </lineage>
</organism>
<keyword evidence="2" id="KW-1185">Reference proteome</keyword>
<proteinExistence type="predicted"/>
<dbReference type="HOGENOM" id="CLU_100937_0_0_6"/>